<evidence type="ECO:0000256" key="2">
    <source>
        <dbReference type="ARBA" id="ARBA00023015"/>
    </source>
</evidence>
<evidence type="ECO:0000313" key="7">
    <source>
        <dbReference type="Proteomes" id="UP000054976"/>
    </source>
</evidence>
<keyword evidence="7" id="KW-1185">Reference proteome</keyword>
<evidence type="ECO:0000313" key="6">
    <source>
        <dbReference type="EMBL" id="GAQ95488.1"/>
    </source>
</evidence>
<dbReference type="InterPro" id="IPR036390">
    <property type="entry name" value="WH_DNA-bd_sf"/>
</dbReference>
<dbReference type="FunFam" id="1.10.10.10:FF:000001">
    <property type="entry name" value="LysR family transcriptional regulator"/>
    <property type="match status" value="1"/>
</dbReference>
<reference evidence="7" key="1">
    <citation type="submission" date="2016-01" db="EMBL/GenBank/DDBJ databases">
        <title>Draft genome sequence of Thermodesulfovibrio aggregans strain TGE-P1.</title>
        <authorList>
            <person name="Sekiguchi Y."/>
            <person name="Ohashi A."/>
            <person name="Matsuura N."/>
            <person name="Tourlousse M.D."/>
        </authorList>
    </citation>
    <scope>NUCLEOTIDE SEQUENCE [LARGE SCALE GENOMIC DNA]</scope>
    <source>
        <strain evidence="7">TGE-P1</strain>
    </source>
</reference>
<dbReference type="InterPro" id="IPR000847">
    <property type="entry name" value="LysR_HTH_N"/>
</dbReference>
<evidence type="ECO:0000256" key="1">
    <source>
        <dbReference type="ARBA" id="ARBA00009437"/>
    </source>
</evidence>
<proteinExistence type="inferred from homology"/>
<dbReference type="Pfam" id="PF03466">
    <property type="entry name" value="LysR_substrate"/>
    <property type="match status" value="1"/>
</dbReference>
<protein>
    <submittedName>
        <fullName evidence="6">DNA-binding transcriptional regulator, LysR family</fullName>
    </submittedName>
</protein>
<dbReference type="Gene3D" id="3.40.190.290">
    <property type="match status" value="1"/>
</dbReference>
<dbReference type="STRING" id="86166.TAGGR_2383"/>
<evidence type="ECO:0000256" key="3">
    <source>
        <dbReference type="ARBA" id="ARBA00023125"/>
    </source>
</evidence>
<keyword evidence="3 6" id="KW-0238">DNA-binding</keyword>
<organism evidence="6 7">
    <name type="scientific">Thermodesulfovibrio aggregans</name>
    <dbReference type="NCBI Taxonomy" id="86166"/>
    <lineage>
        <taxon>Bacteria</taxon>
        <taxon>Pseudomonadati</taxon>
        <taxon>Nitrospirota</taxon>
        <taxon>Thermodesulfovibrionia</taxon>
        <taxon>Thermodesulfovibrionales</taxon>
        <taxon>Thermodesulfovibrionaceae</taxon>
        <taxon>Thermodesulfovibrio</taxon>
    </lineage>
</organism>
<keyword evidence="2" id="KW-0805">Transcription regulation</keyword>
<dbReference type="RefSeq" id="WP_153000507.1">
    <property type="nucleotide sequence ID" value="NZ_BCNO01000002.1"/>
</dbReference>
<dbReference type="InterPro" id="IPR047788">
    <property type="entry name" value="LysR-like_Sec_metab"/>
</dbReference>
<keyword evidence="4" id="KW-0804">Transcription</keyword>
<dbReference type="OrthoDB" id="9785745at2"/>
<dbReference type="SUPFAM" id="SSF53850">
    <property type="entry name" value="Periplasmic binding protein-like II"/>
    <property type="match status" value="1"/>
</dbReference>
<dbReference type="NCBIfam" id="NF040786">
    <property type="entry name" value="LysR_Sec_metab"/>
    <property type="match status" value="1"/>
</dbReference>
<evidence type="ECO:0000259" key="5">
    <source>
        <dbReference type="PROSITE" id="PS50931"/>
    </source>
</evidence>
<dbReference type="PRINTS" id="PR00039">
    <property type="entry name" value="HTHLYSR"/>
</dbReference>
<dbReference type="GO" id="GO:0000976">
    <property type="term" value="F:transcription cis-regulatory region binding"/>
    <property type="evidence" value="ECO:0007669"/>
    <property type="project" value="TreeGrafter"/>
</dbReference>
<dbReference type="Proteomes" id="UP000054976">
    <property type="component" value="Unassembled WGS sequence"/>
</dbReference>
<dbReference type="SUPFAM" id="SSF46785">
    <property type="entry name" value="Winged helix' DNA-binding domain"/>
    <property type="match status" value="1"/>
</dbReference>
<dbReference type="InterPro" id="IPR036388">
    <property type="entry name" value="WH-like_DNA-bd_sf"/>
</dbReference>
<dbReference type="CDD" id="cd08420">
    <property type="entry name" value="PBP2_CysL_like"/>
    <property type="match status" value="1"/>
</dbReference>
<dbReference type="PANTHER" id="PTHR30126:SF64">
    <property type="entry name" value="HTH-TYPE TRANSCRIPTIONAL REGULATOR CITR"/>
    <property type="match status" value="1"/>
</dbReference>
<evidence type="ECO:0000256" key="4">
    <source>
        <dbReference type="ARBA" id="ARBA00023163"/>
    </source>
</evidence>
<dbReference type="Gene3D" id="1.10.10.10">
    <property type="entry name" value="Winged helix-like DNA-binding domain superfamily/Winged helix DNA-binding domain"/>
    <property type="match status" value="1"/>
</dbReference>
<gene>
    <name evidence="6" type="ORF">TAGGR_2383</name>
</gene>
<dbReference type="PROSITE" id="PS50931">
    <property type="entry name" value="HTH_LYSR"/>
    <property type="match status" value="1"/>
</dbReference>
<dbReference type="GO" id="GO:0003700">
    <property type="term" value="F:DNA-binding transcription factor activity"/>
    <property type="evidence" value="ECO:0007669"/>
    <property type="project" value="InterPro"/>
</dbReference>
<accession>A0A0U9HR28</accession>
<dbReference type="PANTHER" id="PTHR30126">
    <property type="entry name" value="HTH-TYPE TRANSCRIPTIONAL REGULATOR"/>
    <property type="match status" value="1"/>
</dbReference>
<sequence length="302" mass="33441">MEDHKLKVFCTVAETKSFSKTSEIIHLTQPAVSLQIQALEELYETKLFDRSSGSITLTPAGEILYKYAKQILTLYAEAAKEISRITGLIKGCVKIGAGTTVGNYILPAVAVDFKKRHPKIRVSVSIGNAKKILEMLSSSMIDFGIISEMPGKSKFVVEPIISDELCVICSSEHPLSNQKSVSIYDVVKEPFVIREEGSSTRVIIEKFLAEHGLSISDLHISLILGSTGCIKEAVERGIGLSIVSKWAIRKELSCGNLRVLKLKEGRITRDFYIVLPKNTILSPAVEEFITYLKNYPYSDLIL</sequence>
<dbReference type="InterPro" id="IPR005119">
    <property type="entry name" value="LysR_subst-bd"/>
</dbReference>
<name>A0A0U9HR28_9BACT</name>
<comment type="caution">
    <text evidence="6">The sequence shown here is derived from an EMBL/GenBank/DDBJ whole genome shotgun (WGS) entry which is preliminary data.</text>
</comment>
<dbReference type="Pfam" id="PF00126">
    <property type="entry name" value="HTH_1"/>
    <property type="match status" value="1"/>
</dbReference>
<dbReference type="AlphaFoldDB" id="A0A0U9HR28"/>
<comment type="similarity">
    <text evidence="1">Belongs to the LysR transcriptional regulatory family.</text>
</comment>
<dbReference type="EMBL" id="BCNO01000002">
    <property type="protein sequence ID" value="GAQ95488.1"/>
    <property type="molecule type" value="Genomic_DNA"/>
</dbReference>
<feature type="domain" description="HTH lysR-type" evidence="5">
    <location>
        <begin position="1"/>
        <end position="58"/>
    </location>
</feature>